<protein>
    <submittedName>
        <fullName evidence="3">Flavin reductase</fullName>
    </submittedName>
</protein>
<evidence type="ECO:0000256" key="1">
    <source>
        <dbReference type="ARBA" id="ARBA00023002"/>
    </source>
</evidence>
<evidence type="ECO:0000313" key="4">
    <source>
        <dbReference type="Proteomes" id="UP001139308"/>
    </source>
</evidence>
<dbReference type="RefSeq" id="WP_238468921.1">
    <property type="nucleotide sequence ID" value="NZ_JAKLJA010000083.1"/>
</dbReference>
<dbReference type="GO" id="GO:0010181">
    <property type="term" value="F:FMN binding"/>
    <property type="evidence" value="ECO:0007669"/>
    <property type="project" value="InterPro"/>
</dbReference>
<dbReference type="Proteomes" id="UP001139308">
    <property type="component" value="Unassembled WGS sequence"/>
</dbReference>
<comment type="caution">
    <text evidence="3">The sequence shown here is derived from an EMBL/GenBank/DDBJ whole genome shotgun (WGS) entry which is preliminary data.</text>
</comment>
<sequence length="172" mass="18295">MSVDRLAFREAMAHLGAAVNIITSDGVAGRAGMTASAVFSVTDEPPTVAVCINRSSRSEAVFRKNAVLCINTVSARQRDIAAVFAGATKCVPEERFDSGKWMTLATGAPVLEGAAAAFDGVVTTVVDKGTHAVFFVEVRAVAYQEEGGLVYFQRDFHPVGHFDHPDDTAMTQ</sequence>
<dbReference type="EMBL" id="JAKLJA010000083">
    <property type="protein sequence ID" value="MCG5078952.1"/>
    <property type="molecule type" value="Genomic_DNA"/>
</dbReference>
<dbReference type="GO" id="GO:0006208">
    <property type="term" value="P:pyrimidine nucleobase catabolic process"/>
    <property type="evidence" value="ECO:0007669"/>
    <property type="project" value="TreeGrafter"/>
</dbReference>
<reference evidence="3" key="1">
    <citation type="submission" date="2022-01" db="EMBL/GenBank/DDBJ databases">
        <title>Genome sequence and assembly of Parabukholderia sp. RG36.</title>
        <authorList>
            <person name="Chhetri G."/>
        </authorList>
    </citation>
    <scope>NUCLEOTIDE SEQUENCE</scope>
    <source>
        <strain evidence="3">RG36</strain>
    </source>
</reference>
<dbReference type="PANTHER" id="PTHR30466:SF1">
    <property type="entry name" value="FMN REDUCTASE (NADH) RUTF"/>
    <property type="match status" value="1"/>
</dbReference>
<evidence type="ECO:0000259" key="2">
    <source>
        <dbReference type="SMART" id="SM00903"/>
    </source>
</evidence>
<dbReference type="Gene3D" id="2.30.110.10">
    <property type="entry name" value="Electron Transport, Fmn-binding Protein, Chain A"/>
    <property type="match status" value="1"/>
</dbReference>
<name>A0A9X1UPG7_9BURK</name>
<keyword evidence="1" id="KW-0560">Oxidoreductase</keyword>
<dbReference type="InterPro" id="IPR002563">
    <property type="entry name" value="Flavin_Rdtase-like_dom"/>
</dbReference>
<keyword evidence="4" id="KW-1185">Reference proteome</keyword>
<evidence type="ECO:0000313" key="3">
    <source>
        <dbReference type="EMBL" id="MCG5078952.1"/>
    </source>
</evidence>
<organism evidence="3 4">
    <name type="scientific">Paraburkholderia tagetis</name>
    <dbReference type="NCBI Taxonomy" id="2913261"/>
    <lineage>
        <taxon>Bacteria</taxon>
        <taxon>Pseudomonadati</taxon>
        <taxon>Pseudomonadota</taxon>
        <taxon>Betaproteobacteria</taxon>
        <taxon>Burkholderiales</taxon>
        <taxon>Burkholderiaceae</taxon>
        <taxon>Paraburkholderia</taxon>
    </lineage>
</organism>
<dbReference type="InterPro" id="IPR050268">
    <property type="entry name" value="NADH-dep_flavin_reductase"/>
</dbReference>
<dbReference type="SUPFAM" id="SSF50475">
    <property type="entry name" value="FMN-binding split barrel"/>
    <property type="match status" value="1"/>
</dbReference>
<dbReference type="SMART" id="SM00903">
    <property type="entry name" value="Flavin_Reduct"/>
    <property type="match status" value="1"/>
</dbReference>
<gene>
    <name evidence="3" type="ORF">L5014_37535</name>
</gene>
<dbReference type="PANTHER" id="PTHR30466">
    <property type="entry name" value="FLAVIN REDUCTASE"/>
    <property type="match status" value="1"/>
</dbReference>
<feature type="domain" description="Flavin reductase like" evidence="2">
    <location>
        <begin position="12"/>
        <end position="158"/>
    </location>
</feature>
<dbReference type="Pfam" id="PF01613">
    <property type="entry name" value="Flavin_Reduct"/>
    <property type="match status" value="1"/>
</dbReference>
<dbReference type="AlphaFoldDB" id="A0A9X1UPG7"/>
<dbReference type="GO" id="GO:0042602">
    <property type="term" value="F:riboflavin reductase (NADPH) activity"/>
    <property type="evidence" value="ECO:0007669"/>
    <property type="project" value="TreeGrafter"/>
</dbReference>
<dbReference type="InterPro" id="IPR012349">
    <property type="entry name" value="Split_barrel_FMN-bd"/>
</dbReference>
<accession>A0A9X1UPG7</accession>
<proteinExistence type="predicted"/>